<protein>
    <submittedName>
        <fullName evidence="2">SMI1/KNR4 family protein</fullName>
    </submittedName>
</protein>
<dbReference type="EMBL" id="VICH01000008">
    <property type="protein sequence ID" value="TQV66744.1"/>
    <property type="molecule type" value="Genomic_DNA"/>
</dbReference>
<gene>
    <name evidence="2" type="ORF">FIL88_11610</name>
</gene>
<dbReference type="SUPFAM" id="SSF160631">
    <property type="entry name" value="SMI1/KNR4-like"/>
    <property type="match status" value="1"/>
</dbReference>
<dbReference type="RefSeq" id="WP_142854041.1">
    <property type="nucleotide sequence ID" value="NZ_FXWW01000004.1"/>
</dbReference>
<name>A0A545SP65_9RHOB</name>
<dbReference type="Proteomes" id="UP000315816">
    <property type="component" value="Unassembled WGS sequence"/>
</dbReference>
<dbReference type="OrthoDB" id="4827574at2"/>
<organism evidence="2 3">
    <name type="scientific">Aliiroseovarius halocynthiae</name>
    <dbReference type="NCBI Taxonomy" id="985055"/>
    <lineage>
        <taxon>Bacteria</taxon>
        <taxon>Pseudomonadati</taxon>
        <taxon>Pseudomonadota</taxon>
        <taxon>Alphaproteobacteria</taxon>
        <taxon>Rhodobacterales</taxon>
        <taxon>Paracoccaceae</taxon>
        <taxon>Aliiroseovarius</taxon>
    </lineage>
</organism>
<dbReference type="SMART" id="SM00860">
    <property type="entry name" value="SMI1_KNR4"/>
    <property type="match status" value="1"/>
</dbReference>
<feature type="domain" description="Knr4/Smi1-like" evidence="1">
    <location>
        <begin position="27"/>
        <end position="166"/>
    </location>
</feature>
<evidence type="ECO:0000313" key="3">
    <source>
        <dbReference type="Proteomes" id="UP000315816"/>
    </source>
</evidence>
<dbReference type="InterPro" id="IPR037883">
    <property type="entry name" value="Knr4/Smi1-like_sf"/>
</dbReference>
<dbReference type="Gene3D" id="3.40.1580.10">
    <property type="entry name" value="SMI1/KNR4-like"/>
    <property type="match status" value="1"/>
</dbReference>
<dbReference type="Pfam" id="PF09346">
    <property type="entry name" value="SMI1_KNR4"/>
    <property type="match status" value="1"/>
</dbReference>
<dbReference type="InterPro" id="IPR018958">
    <property type="entry name" value="Knr4/Smi1-like_dom"/>
</dbReference>
<dbReference type="AlphaFoldDB" id="A0A545SP65"/>
<reference evidence="2 3" key="1">
    <citation type="submission" date="2019-06" db="EMBL/GenBank/DDBJ databases">
        <title>A novel species of marine bacteria.</title>
        <authorList>
            <person name="Wang Y."/>
        </authorList>
    </citation>
    <scope>NUCLEOTIDE SEQUENCE [LARGE SCALE GENOMIC DNA]</scope>
    <source>
        <strain evidence="2 3">MA1-10</strain>
    </source>
</reference>
<keyword evidence="3" id="KW-1185">Reference proteome</keyword>
<sequence length="292" mass="32636">MRRFVEANLAEFWKDSDYAREEYVLPSLTISMIENVQDRLGYRLPSAYIELMRFQNGGIPKKSAFPTATPTSWAENHVALSGIMGIGDEKVYSLCGELGSQFMIAEWGYPPIGVYFGNCPSAGHDMICLDYRKCGPSGDPAVVHVDQENDHTITHLADNFETFIGGLVDAAQFDEVEDQHLAELIWHADSINAHIQRDDEFLRIGQYLHLSQTLSPTETGWLNMKLSIPEHWSVHSITLRNGVVCLQTDNAGMYCLTRDNVGGLSFELLEGGHDNSDDLLQAVWSKHAAIDD</sequence>
<accession>A0A545SP65</accession>
<evidence type="ECO:0000259" key="1">
    <source>
        <dbReference type="SMART" id="SM00860"/>
    </source>
</evidence>
<evidence type="ECO:0000313" key="2">
    <source>
        <dbReference type="EMBL" id="TQV66744.1"/>
    </source>
</evidence>
<comment type="caution">
    <text evidence="2">The sequence shown here is derived from an EMBL/GenBank/DDBJ whole genome shotgun (WGS) entry which is preliminary data.</text>
</comment>
<proteinExistence type="predicted"/>